<evidence type="ECO:0000259" key="2">
    <source>
        <dbReference type="Pfam" id="PF03787"/>
    </source>
</evidence>
<dbReference type="GO" id="GO:0051607">
    <property type="term" value="P:defense response to virus"/>
    <property type="evidence" value="ECO:0007669"/>
    <property type="project" value="UniProtKB-KW"/>
</dbReference>
<keyword evidence="1" id="KW-0051">Antiviral defense</keyword>
<evidence type="ECO:0000313" key="3">
    <source>
        <dbReference type="EMBL" id="BDU50900.1"/>
    </source>
</evidence>
<proteinExistence type="predicted"/>
<dbReference type="Pfam" id="PF03787">
    <property type="entry name" value="RAMPs"/>
    <property type="match status" value="1"/>
</dbReference>
<protein>
    <submittedName>
        <fullName evidence="3">Type III-B CRISPR module RAMP protein Cmr4</fullName>
    </submittedName>
</protein>
<name>A0AAU9DZD9_9FUSO</name>
<dbReference type="RefSeq" id="WP_307903749.1">
    <property type="nucleotide sequence ID" value="NZ_AP027059.1"/>
</dbReference>
<organism evidence="3 4">
    <name type="scientific">Haliovirga abyssi</name>
    <dbReference type="NCBI Taxonomy" id="2996794"/>
    <lineage>
        <taxon>Bacteria</taxon>
        <taxon>Fusobacteriati</taxon>
        <taxon>Fusobacteriota</taxon>
        <taxon>Fusobacteriia</taxon>
        <taxon>Fusobacteriales</taxon>
        <taxon>Haliovirgaceae</taxon>
        <taxon>Haliovirga</taxon>
    </lineage>
</organism>
<dbReference type="KEGG" id="haby:HLVA_14690"/>
<accession>A0AAU9DZD9</accession>
<gene>
    <name evidence="3" type="ORF">HLVA_14690</name>
</gene>
<dbReference type="AlphaFoldDB" id="A0AAU9DZD9"/>
<dbReference type="NCBIfam" id="TIGR02580">
    <property type="entry name" value="cas_RAMP_Cmr4"/>
    <property type="match status" value="1"/>
</dbReference>
<keyword evidence="4" id="KW-1185">Reference proteome</keyword>
<evidence type="ECO:0000256" key="1">
    <source>
        <dbReference type="ARBA" id="ARBA00023118"/>
    </source>
</evidence>
<dbReference type="PANTHER" id="PTHR36700">
    <property type="entry name" value="CRISPR SYSTEM CMR SUBUNIT CMR4"/>
    <property type="match status" value="1"/>
</dbReference>
<dbReference type="Proteomes" id="UP001321582">
    <property type="component" value="Chromosome"/>
</dbReference>
<evidence type="ECO:0000313" key="4">
    <source>
        <dbReference type="Proteomes" id="UP001321582"/>
    </source>
</evidence>
<dbReference type="InterPro" id="IPR005537">
    <property type="entry name" value="RAMP_III_fam"/>
</dbReference>
<dbReference type="InterPro" id="IPR013410">
    <property type="entry name" value="CRISPR-assoc_RAMP_Cmr4"/>
</dbReference>
<dbReference type="EMBL" id="AP027059">
    <property type="protein sequence ID" value="BDU50900.1"/>
    <property type="molecule type" value="Genomic_DNA"/>
</dbReference>
<reference evidence="3 4" key="1">
    <citation type="submission" date="2022-11" db="EMBL/GenBank/DDBJ databases">
        <title>Haliovirga abyssi gen. nov., sp. nov., a mesophilic fermentative bacterium isolated from the Iheya North hydrothermal field and the proposal of Haliovirgaceae fam. nov.</title>
        <authorList>
            <person name="Miyazaki U."/>
            <person name="Tame A."/>
            <person name="Miyazaki J."/>
            <person name="Takai K."/>
            <person name="Sawayama S."/>
            <person name="Kitajima M."/>
            <person name="Okamoto A."/>
            <person name="Nakagawa S."/>
        </authorList>
    </citation>
    <scope>NUCLEOTIDE SEQUENCE [LARGE SCALE GENOMIC DNA]</scope>
    <source>
        <strain evidence="3 4">IC12</strain>
    </source>
</reference>
<feature type="domain" description="CRISPR type III-associated protein" evidence="2">
    <location>
        <begin position="12"/>
        <end position="250"/>
    </location>
</feature>
<dbReference type="PANTHER" id="PTHR36700:SF1">
    <property type="entry name" value="CRISPR SYSTEM CMR SUBUNIT CMR4"/>
    <property type="match status" value="1"/>
</dbReference>
<sequence length="263" mass="30462">MCIKIKKDIYLIECFTNLHVGSGDNDFGLIDTRVQRDVITGFPTINSSSLKGALKEHCGDDLIEGFGNETQKGKYKFFPAKLLAIPARALDRPYYLVTCQEILDDFKEMMELFYKETEDFKNEEFQEEKEVEGYKTKKYIKYKKLIKDIDKEKGEEEILILEYKDFKELVSELPVIARNHLENGESQNLWYEEIVPRKSLFYFGIDKGIEEKVEGKTLEEKFEEKILFDENGGELIHIGGNVTIGYGACKIKKLKTKEGDKSE</sequence>